<reference evidence="3" key="1">
    <citation type="submission" date="2016-10" db="EMBL/GenBank/DDBJ databases">
        <authorList>
            <person name="Varghese N."/>
            <person name="Submissions S."/>
        </authorList>
    </citation>
    <scope>NUCLEOTIDE SEQUENCE [LARGE SCALE GENOMIC DNA]</scope>
    <source>
        <strain evidence="3">UNC267MFSha1.1M11</strain>
    </source>
</reference>
<dbReference type="EMBL" id="FMUB01000006">
    <property type="protein sequence ID" value="SCX22343.1"/>
    <property type="molecule type" value="Genomic_DNA"/>
</dbReference>
<dbReference type="RefSeq" id="WP_090358640.1">
    <property type="nucleotide sequence ID" value="NZ_FMUB01000006.1"/>
</dbReference>
<protein>
    <recommendedName>
        <fullName evidence="4">DUF4393 domain-containing protein</fullName>
    </recommendedName>
</protein>
<feature type="compositionally biased region" description="Basic and acidic residues" evidence="1">
    <location>
        <begin position="1"/>
        <end position="11"/>
    </location>
</feature>
<evidence type="ECO:0008006" key="4">
    <source>
        <dbReference type="Google" id="ProtNLM"/>
    </source>
</evidence>
<dbReference type="AlphaFoldDB" id="A0A1G4WG49"/>
<dbReference type="InterPro" id="IPR025506">
    <property type="entry name" value="Abi_alpha"/>
</dbReference>
<feature type="region of interest" description="Disordered" evidence="1">
    <location>
        <begin position="1"/>
        <end position="31"/>
    </location>
</feature>
<sequence length="276" mass="29807">MAQDISKHVPDVDPDVGADITVDQPQNRDGHERRAFKLATPVGDLAVILRTPRRRPLVPKRFDPFGIADRALDAAKVGFKLATWGEEQLATMVKNRLEQLDSAPRTPPSADPDAPESLNTKMGKLLDRALDQSTAGSQVELFHRLLDQLVADEARIVGALSDGSASPLVHVYSRSRNTGQPVLENACLIGRTANVALPNMVPQYVGHLLSLGLVEIGPEDPAKKADYEILMAEPMVLRAIKGASRGPLTARVEKQTLGLSGLGRGLWEAAMQQDGP</sequence>
<accession>A0A1G4WG49</accession>
<gene>
    <name evidence="2" type="ORF">SAMN02799620_03246</name>
</gene>
<evidence type="ECO:0000313" key="3">
    <source>
        <dbReference type="Proteomes" id="UP000199707"/>
    </source>
</evidence>
<organism evidence="2 3">
    <name type="scientific">Mycolicibacterium fluoranthenivorans</name>
    <dbReference type="NCBI Taxonomy" id="258505"/>
    <lineage>
        <taxon>Bacteria</taxon>
        <taxon>Bacillati</taxon>
        <taxon>Actinomycetota</taxon>
        <taxon>Actinomycetes</taxon>
        <taxon>Mycobacteriales</taxon>
        <taxon>Mycobacteriaceae</taxon>
        <taxon>Mycolicibacterium</taxon>
    </lineage>
</organism>
<evidence type="ECO:0000313" key="2">
    <source>
        <dbReference type="EMBL" id="SCX22343.1"/>
    </source>
</evidence>
<dbReference type="STRING" id="1502745.SAMN02799620_03246"/>
<dbReference type="Gene3D" id="3.30.110.190">
    <property type="match status" value="1"/>
</dbReference>
<proteinExistence type="predicted"/>
<name>A0A1G4WG49_9MYCO</name>
<dbReference type="Proteomes" id="UP000199707">
    <property type="component" value="Unassembled WGS sequence"/>
</dbReference>
<dbReference type="Pfam" id="PF14337">
    <property type="entry name" value="Abi_alpha"/>
    <property type="match status" value="1"/>
</dbReference>
<evidence type="ECO:0000256" key="1">
    <source>
        <dbReference type="SAM" id="MobiDB-lite"/>
    </source>
</evidence>